<evidence type="ECO:0000313" key="4">
    <source>
        <dbReference type="EMBL" id="OQB73458.1"/>
    </source>
</evidence>
<dbReference type="SUPFAM" id="SSF49464">
    <property type="entry name" value="Carboxypeptidase regulatory domain-like"/>
    <property type="match status" value="2"/>
</dbReference>
<dbReference type="EMBL" id="MWDQ01000080">
    <property type="protein sequence ID" value="OQB73458.1"/>
    <property type="molecule type" value="Genomic_DNA"/>
</dbReference>
<gene>
    <name evidence="4" type="ORF">BWX89_00975</name>
</gene>
<reference evidence="4" key="1">
    <citation type="submission" date="2017-02" db="EMBL/GenBank/DDBJ databases">
        <title>Delving into the versatile metabolic prowess of the omnipresent phylum Bacteroidetes.</title>
        <authorList>
            <person name="Nobu M.K."/>
            <person name="Mei R."/>
            <person name="Narihiro T."/>
            <person name="Kuroda K."/>
            <person name="Liu W.-T."/>
        </authorList>
    </citation>
    <scope>NUCLEOTIDE SEQUENCE</scope>
    <source>
        <strain evidence="4">ADurb.Bin131</strain>
    </source>
</reference>
<dbReference type="SUPFAM" id="SSF49265">
    <property type="entry name" value="Fibronectin type III"/>
    <property type="match status" value="2"/>
</dbReference>
<dbReference type="InterPro" id="IPR008969">
    <property type="entry name" value="CarboxyPept-like_regulatory"/>
</dbReference>
<dbReference type="InterPro" id="IPR016134">
    <property type="entry name" value="Dockerin_dom"/>
</dbReference>
<dbReference type="InterPro" id="IPR036116">
    <property type="entry name" value="FN3_sf"/>
</dbReference>
<dbReference type="PROSITE" id="PS50853">
    <property type="entry name" value="FN3"/>
    <property type="match status" value="1"/>
</dbReference>
<dbReference type="Proteomes" id="UP000485562">
    <property type="component" value="Unassembled WGS sequence"/>
</dbReference>
<dbReference type="Gene3D" id="2.60.40.1120">
    <property type="entry name" value="Carboxypeptidase-like, regulatory domain"/>
    <property type="match status" value="2"/>
</dbReference>
<dbReference type="Gene3D" id="1.10.1330.10">
    <property type="entry name" value="Dockerin domain"/>
    <property type="match status" value="1"/>
</dbReference>
<evidence type="ECO:0000259" key="3">
    <source>
        <dbReference type="PROSITE" id="PS51766"/>
    </source>
</evidence>
<feature type="domain" description="Fibronectin type-III" evidence="2">
    <location>
        <begin position="708"/>
        <end position="808"/>
    </location>
</feature>
<accession>A0A1V6C968</accession>
<dbReference type="GO" id="GO:0000272">
    <property type="term" value="P:polysaccharide catabolic process"/>
    <property type="evidence" value="ECO:0007669"/>
    <property type="project" value="InterPro"/>
</dbReference>
<dbReference type="InterPro" id="IPR036439">
    <property type="entry name" value="Dockerin_dom_sf"/>
</dbReference>
<comment type="caution">
    <text evidence="4">The sequence shown here is derived from an EMBL/GenBank/DDBJ whole genome shotgun (WGS) entry which is preliminary data.</text>
</comment>
<evidence type="ECO:0000256" key="1">
    <source>
        <dbReference type="SAM" id="SignalP"/>
    </source>
</evidence>
<dbReference type="InterPro" id="IPR013783">
    <property type="entry name" value="Ig-like_fold"/>
</dbReference>
<dbReference type="Gene3D" id="2.60.40.10">
    <property type="entry name" value="Immunoglobulins"/>
    <property type="match status" value="2"/>
</dbReference>
<dbReference type="InterPro" id="IPR003961">
    <property type="entry name" value="FN3_dom"/>
</dbReference>
<evidence type="ECO:0008006" key="5">
    <source>
        <dbReference type="Google" id="ProtNLM"/>
    </source>
</evidence>
<protein>
    <recommendedName>
        <fullName evidence="5">Dockerin domain-containing protein</fullName>
    </recommendedName>
</protein>
<dbReference type="PROSITE" id="PS51766">
    <property type="entry name" value="DOCKERIN"/>
    <property type="match status" value="1"/>
</dbReference>
<name>A0A1V6C968_UNCT6</name>
<sequence>MRTRMINKVCAIFSLMFIFSYVVFAGVSINGVVADLQTQQGIQGATVSIVGTNLSTTSLPDGSFTIQNVPRFSTGFQVKASKTGYVNTYTQIGNIWDSDAFGISFPALSTTIYNMMHTGGGVSHTLGKADIAGMVNGESNSGVVITAKYIDNNTNAGAIRYIGSNNLPSSSLTSTSENGMFLVYNVDPARPIVITGTKPGCIFSSCLVIGYPDSVTVGSIEQVEDFFTISGIAIWDDNPVSGVSVSIPGTGISTTSTIDGLFTLQMNPGQYGIMKLSKSGYVDTYQTGSLSEEEYKKNKNNDDEPEDFTILPQNIYNNILSSLGKVHIQGRGDIVGEIETPDGFVMDGVVVSVYDKDGVLVNPDKFYFDEEENPSLELNSTTSASEVLILNLEPGYYYIVCTKNGFEFGRCLVPVFANGITFAPTNISYPPIPGFMKEKWQDIPSKNVPKSAQKVEMLSFILNMMSVSDPSIGNIILDSVVVTSKGTGNISTSLSSAELYLDSDNNGTYKTKVSTGAISGNKITFSNINTEVGMGLNQKYLVAFNFNGSASIGQTFGVDILKNADISAHAKNSGLPVTCDGEEPILGNLMTIIEGNPPLKPQNFSPANGTTGVNPSSYTLQSSQFKPGSGNTAHKASEWVLWKDGESIETFTLYRIEDTINLTSIISPTPLEGLTKYWWQVRHQNGDNLWSDWSEPTCFVTSQDGINPPGKPTNQSPENDATNVELPVRLESSQFIPGSHTAHVASQWQVFRGETLIFDTKRDVNNLTSITVSGLSYNTQYLWRVRHQDQFGAWSQWSDFTNFTTKQGMKGDLNGDTQIDISDVILCLRMAISLDPVDIYLGDMNDDNNVDISDVILILRKAIGLE</sequence>
<feature type="domain" description="Dockerin" evidence="3">
    <location>
        <begin position="806"/>
        <end position="866"/>
    </location>
</feature>
<dbReference type="AlphaFoldDB" id="A0A1V6C968"/>
<dbReference type="SUPFAM" id="SSF63446">
    <property type="entry name" value="Type I dockerin domain"/>
    <property type="match status" value="1"/>
</dbReference>
<feature type="chain" id="PRO_5013274590" description="Dockerin domain-containing protein" evidence="1">
    <location>
        <begin position="26"/>
        <end position="866"/>
    </location>
</feature>
<feature type="signal peptide" evidence="1">
    <location>
        <begin position="1"/>
        <end position="25"/>
    </location>
</feature>
<organism evidence="4">
    <name type="scientific">candidate division TA06 bacterium ADurb.Bin131</name>
    <dbReference type="NCBI Taxonomy" id="1852827"/>
    <lineage>
        <taxon>Bacteria</taxon>
        <taxon>Bacteria division TA06</taxon>
    </lineage>
</organism>
<dbReference type="CDD" id="cd14256">
    <property type="entry name" value="Dockerin_I"/>
    <property type="match status" value="1"/>
</dbReference>
<proteinExistence type="predicted"/>
<evidence type="ECO:0000259" key="2">
    <source>
        <dbReference type="PROSITE" id="PS50853"/>
    </source>
</evidence>
<keyword evidence="1" id="KW-0732">Signal</keyword>